<dbReference type="Proteomes" id="UP000642829">
    <property type="component" value="Unassembled WGS sequence"/>
</dbReference>
<dbReference type="RefSeq" id="WP_189516768.1">
    <property type="nucleotide sequence ID" value="NZ_BMXG01000024.1"/>
</dbReference>
<gene>
    <name evidence="2" type="ORF">GCM10007047_30400</name>
</gene>
<evidence type="ECO:0000313" key="2">
    <source>
        <dbReference type="EMBL" id="GHC10948.1"/>
    </source>
</evidence>
<protein>
    <submittedName>
        <fullName evidence="2">Uncharacterized protein</fullName>
    </submittedName>
</protein>
<proteinExistence type="predicted"/>
<evidence type="ECO:0000313" key="3">
    <source>
        <dbReference type="Proteomes" id="UP000642829"/>
    </source>
</evidence>
<reference evidence="2" key="1">
    <citation type="journal article" date="2014" name="Int. J. Syst. Evol. Microbiol.">
        <title>Complete genome sequence of Corynebacterium casei LMG S-19264T (=DSM 44701T), isolated from a smear-ripened cheese.</title>
        <authorList>
            <consortium name="US DOE Joint Genome Institute (JGI-PGF)"/>
            <person name="Walter F."/>
            <person name="Albersmeier A."/>
            <person name="Kalinowski J."/>
            <person name="Ruckert C."/>
        </authorList>
    </citation>
    <scope>NUCLEOTIDE SEQUENCE</scope>
    <source>
        <strain evidence="2">KCTC 12870</strain>
    </source>
</reference>
<name>A0A8J3DKA1_9BACT</name>
<organism evidence="2 3">
    <name type="scientific">Cerasicoccus arenae</name>
    <dbReference type="NCBI Taxonomy" id="424488"/>
    <lineage>
        <taxon>Bacteria</taxon>
        <taxon>Pseudomonadati</taxon>
        <taxon>Verrucomicrobiota</taxon>
        <taxon>Opitutia</taxon>
        <taxon>Puniceicoccales</taxon>
        <taxon>Cerasicoccaceae</taxon>
        <taxon>Cerasicoccus</taxon>
    </lineage>
</organism>
<keyword evidence="1" id="KW-1133">Transmembrane helix</keyword>
<reference evidence="2" key="2">
    <citation type="submission" date="2020-09" db="EMBL/GenBank/DDBJ databases">
        <authorList>
            <person name="Sun Q."/>
            <person name="Kim S."/>
        </authorList>
    </citation>
    <scope>NUCLEOTIDE SEQUENCE</scope>
    <source>
        <strain evidence="2">KCTC 12870</strain>
    </source>
</reference>
<keyword evidence="1" id="KW-0812">Transmembrane</keyword>
<keyword evidence="1" id="KW-0472">Membrane</keyword>
<evidence type="ECO:0000256" key="1">
    <source>
        <dbReference type="SAM" id="Phobius"/>
    </source>
</evidence>
<dbReference type="AlphaFoldDB" id="A0A8J3DKA1"/>
<comment type="caution">
    <text evidence="2">The sequence shown here is derived from an EMBL/GenBank/DDBJ whole genome shotgun (WGS) entry which is preliminary data.</text>
</comment>
<keyword evidence="3" id="KW-1185">Reference proteome</keyword>
<dbReference type="EMBL" id="BMXG01000024">
    <property type="protein sequence ID" value="GHC10948.1"/>
    <property type="molecule type" value="Genomic_DNA"/>
</dbReference>
<accession>A0A8J3DKA1</accession>
<sequence length="253" mass="27634">MSATASVSGGGHREVRYWRNPIAIWALLLGVLVHIAGFFAFSIELPPDQVGPIKAPEIFYSGADERIDLLMQEQSELLDFEPLFLPTARNASVYLGWSELVERTEPFSALPPRLLINDGQFPSRADQFVEPIDKPLDMLERDTAGSFGAFGQVSGTQEALPYRAGTLEVYREDDSQVTLVKELESGIIDESVSNLSGVLEWRLAVGEIGIVGQALLIKGSGLEAVDAAAAQYLLQKAPEWGLPEGYYRVVIGP</sequence>
<feature type="transmembrane region" description="Helical" evidence="1">
    <location>
        <begin position="22"/>
        <end position="43"/>
    </location>
</feature>